<keyword evidence="9" id="KW-1185">Reference proteome</keyword>
<dbReference type="InterPro" id="IPR015879">
    <property type="entry name" value="Ring_hydroxy_dOase_asu_C_dom"/>
</dbReference>
<dbReference type="InterPro" id="IPR017941">
    <property type="entry name" value="Rieske_2Fe-2S"/>
</dbReference>
<proteinExistence type="predicted"/>
<evidence type="ECO:0000256" key="2">
    <source>
        <dbReference type="ARBA" id="ARBA00022714"/>
    </source>
</evidence>
<evidence type="ECO:0000256" key="4">
    <source>
        <dbReference type="ARBA" id="ARBA00023002"/>
    </source>
</evidence>
<keyword evidence="4" id="KW-0560">Oxidoreductase</keyword>
<reference evidence="8" key="2">
    <citation type="submission" date="2020-09" db="EMBL/GenBank/DDBJ databases">
        <authorList>
            <person name="Sun Q."/>
            <person name="Zhou Y."/>
        </authorList>
    </citation>
    <scope>NUCLEOTIDE SEQUENCE</scope>
    <source>
        <strain evidence="8">CGMCC 1.15493</strain>
    </source>
</reference>
<dbReference type="InterPro" id="IPR001663">
    <property type="entry name" value="Rng_hydr_dOase-A"/>
</dbReference>
<evidence type="ECO:0000256" key="6">
    <source>
        <dbReference type="ARBA" id="ARBA00023014"/>
    </source>
</evidence>
<dbReference type="Pfam" id="PF00848">
    <property type="entry name" value="Ring_hydroxyl_A"/>
    <property type="match status" value="2"/>
</dbReference>
<protein>
    <submittedName>
        <fullName evidence="8">Ring-hydroxylating oxygenase subunit alpha</fullName>
    </submittedName>
</protein>
<comment type="caution">
    <text evidence="8">The sequence shown here is derived from an EMBL/GenBank/DDBJ whole genome shotgun (WGS) entry which is preliminary data.</text>
</comment>
<keyword evidence="5" id="KW-0408">Iron</keyword>
<dbReference type="Gene3D" id="2.102.10.10">
    <property type="entry name" value="Rieske [2Fe-2S] iron-sulphur domain"/>
    <property type="match status" value="1"/>
</dbReference>
<keyword evidence="6" id="KW-0411">Iron-sulfur</keyword>
<dbReference type="PROSITE" id="PS51296">
    <property type="entry name" value="RIESKE"/>
    <property type="match status" value="1"/>
</dbReference>
<dbReference type="CDD" id="cd03469">
    <property type="entry name" value="Rieske_RO_Alpha_N"/>
    <property type="match status" value="1"/>
</dbReference>
<keyword evidence="3" id="KW-0479">Metal-binding</keyword>
<gene>
    <name evidence="8" type="primary">yeaW</name>
    <name evidence="8" type="ORF">GCM10011335_43660</name>
</gene>
<dbReference type="Gene3D" id="3.90.380.10">
    <property type="entry name" value="Naphthalene 1,2-dioxygenase Alpha Subunit, Chain A, domain 1"/>
    <property type="match status" value="2"/>
</dbReference>
<name>A0A916YAI8_9HYPH</name>
<evidence type="ECO:0000256" key="5">
    <source>
        <dbReference type="ARBA" id="ARBA00023004"/>
    </source>
</evidence>
<dbReference type="GO" id="GO:0005506">
    <property type="term" value="F:iron ion binding"/>
    <property type="evidence" value="ECO:0007669"/>
    <property type="project" value="InterPro"/>
</dbReference>
<dbReference type="PRINTS" id="PR00090">
    <property type="entry name" value="RNGDIOXGNASE"/>
</dbReference>
<evidence type="ECO:0000256" key="3">
    <source>
        <dbReference type="ARBA" id="ARBA00022723"/>
    </source>
</evidence>
<dbReference type="PANTHER" id="PTHR43756:SF5">
    <property type="entry name" value="CHOLINE MONOOXYGENASE, CHLOROPLASTIC"/>
    <property type="match status" value="1"/>
</dbReference>
<comment type="cofactor">
    <cofactor evidence="1">
        <name>Fe cation</name>
        <dbReference type="ChEBI" id="CHEBI:24875"/>
    </cofactor>
</comment>
<dbReference type="AlphaFoldDB" id="A0A916YAI8"/>
<dbReference type="SUPFAM" id="SSF50022">
    <property type="entry name" value="ISP domain"/>
    <property type="match status" value="1"/>
</dbReference>
<dbReference type="RefSeq" id="WP_244640423.1">
    <property type="nucleotide sequence ID" value="NZ_BMJJ01000012.1"/>
</dbReference>
<reference evidence="8" key="1">
    <citation type="journal article" date="2014" name="Int. J. Syst. Evol. Microbiol.">
        <title>Complete genome sequence of Corynebacterium casei LMG S-19264T (=DSM 44701T), isolated from a smear-ripened cheese.</title>
        <authorList>
            <consortium name="US DOE Joint Genome Institute (JGI-PGF)"/>
            <person name="Walter F."/>
            <person name="Albersmeier A."/>
            <person name="Kalinowski J."/>
            <person name="Ruckert C."/>
        </authorList>
    </citation>
    <scope>NUCLEOTIDE SEQUENCE</scope>
    <source>
        <strain evidence="8">CGMCC 1.15493</strain>
    </source>
</reference>
<dbReference type="EMBL" id="BMJJ01000012">
    <property type="protein sequence ID" value="GGD35927.1"/>
    <property type="molecule type" value="Genomic_DNA"/>
</dbReference>
<evidence type="ECO:0000256" key="1">
    <source>
        <dbReference type="ARBA" id="ARBA00001962"/>
    </source>
</evidence>
<dbReference type="PANTHER" id="PTHR43756">
    <property type="entry name" value="CHOLINE MONOOXYGENASE, CHLOROPLASTIC"/>
    <property type="match status" value="1"/>
</dbReference>
<dbReference type="SUPFAM" id="SSF55961">
    <property type="entry name" value="Bet v1-like"/>
    <property type="match status" value="1"/>
</dbReference>
<organism evidence="8 9">
    <name type="scientific">Aureimonas glaciei</name>
    <dbReference type="NCBI Taxonomy" id="1776957"/>
    <lineage>
        <taxon>Bacteria</taxon>
        <taxon>Pseudomonadati</taxon>
        <taxon>Pseudomonadota</taxon>
        <taxon>Alphaproteobacteria</taxon>
        <taxon>Hyphomicrobiales</taxon>
        <taxon>Aurantimonadaceae</taxon>
        <taxon>Aureimonas</taxon>
    </lineage>
</organism>
<evidence type="ECO:0000313" key="9">
    <source>
        <dbReference type="Proteomes" id="UP000613160"/>
    </source>
</evidence>
<keyword evidence="2" id="KW-0001">2Fe-2S</keyword>
<dbReference type="GO" id="GO:0051537">
    <property type="term" value="F:2 iron, 2 sulfur cluster binding"/>
    <property type="evidence" value="ECO:0007669"/>
    <property type="project" value="UniProtKB-KW"/>
</dbReference>
<dbReference type="InterPro" id="IPR036922">
    <property type="entry name" value="Rieske_2Fe-2S_sf"/>
</dbReference>
<evidence type="ECO:0000313" key="8">
    <source>
        <dbReference type="EMBL" id="GGD35927.1"/>
    </source>
</evidence>
<sequence length="364" mass="41194">MTLVDMTPQFAPSALTWTLPAKAYSSEDTFAQERAKIFTKNWMLFSWSEKIPNPGDYVRGTVAGYSVFALRGDDGVVRAFHNVCRHRGAELVGGASGHCGKLIVCPYHSWGFDRAGLLKRARDFGGDHSFDPVEWGLYPVDCAEWRGLVFLRIERGGESLREWLGAIDTMAADYPLEQQHYFMSKDRDVDVDWKTYGDNYLECYHCQTMHPGLCASMDINQYKIDVHYDEKFFHLHAPARDGGLTRGLYFYRFPVLMLNLYDWGSSIATVEPLGPGRIRHINWYFFTDVSPEKAEANRQSAEWSAQIVSEDIDIILGVQRNLNAGVYQRGPVSPKYEHGVLGFQNMVRDALADPAPAARQVAAE</sequence>
<dbReference type="Proteomes" id="UP000613160">
    <property type="component" value="Unassembled WGS sequence"/>
</dbReference>
<accession>A0A916YAI8</accession>
<feature type="domain" description="Rieske" evidence="7">
    <location>
        <begin position="42"/>
        <end position="151"/>
    </location>
</feature>
<dbReference type="Pfam" id="PF00355">
    <property type="entry name" value="Rieske"/>
    <property type="match status" value="1"/>
</dbReference>
<dbReference type="GO" id="GO:0016491">
    <property type="term" value="F:oxidoreductase activity"/>
    <property type="evidence" value="ECO:0007669"/>
    <property type="project" value="UniProtKB-KW"/>
</dbReference>
<evidence type="ECO:0000259" key="7">
    <source>
        <dbReference type="PROSITE" id="PS51296"/>
    </source>
</evidence>